<keyword evidence="2" id="KW-0808">Transferase</keyword>
<dbReference type="CDD" id="cd04301">
    <property type="entry name" value="NAT_SF"/>
    <property type="match status" value="1"/>
</dbReference>
<keyword evidence="3" id="KW-1185">Reference proteome</keyword>
<dbReference type="STRING" id="1005945.SAMN05216561_107102"/>
<feature type="domain" description="N-acetyltransferase" evidence="1">
    <location>
        <begin position="158"/>
        <end position="289"/>
    </location>
</feature>
<dbReference type="Pfam" id="PF00583">
    <property type="entry name" value="Acetyltransf_1"/>
    <property type="match status" value="1"/>
</dbReference>
<evidence type="ECO:0000313" key="2">
    <source>
        <dbReference type="EMBL" id="SFI32791.1"/>
    </source>
</evidence>
<dbReference type="PROSITE" id="PS51186">
    <property type="entry name" value="GNAT"/>
    <property type="match status" value="1"/>
</dbReference>
<name>A0A1I3HAU7_9ACTN</name>
<gene>
    <name evidence="2" type="ORF">SAMN05216561_107102</name>
</gene>
<reference evidence="2 3" key="1">
    <citation type="submission" date="2016-10" db="EMBL/GenBank/DDBJ databases">
        <authorList>
            <person name="de Groot N.N."/>
        </authorList>
    </citation>
    <scope>NUCLEOTIDE SEQUENCE [LARGE SCALE GENOMIC DNA]</scope>
    <source>
        <strain evidence="2 3">CGMCC 1.11156</strain>
    </source>
</reference>
<dbReference type="InterPro" id="IPR016181">
    <property type="entry name" value="Acyl_CoA_acyltransferase"/>
</dbReference>
<evidence type="ECO:0000313" key="3">
    <source>
        <dbReference type="Proteomes" id="UP000198649"/>
    </source>
</evidence>
<protein>
    <submittedName>
        <fullName evidence="2">Acetyltransferase (GNAT) family protein</fullName>
    </submittedName>
</protein>
<dbReference type="GO" id="GO:0016747">
    <property type="term" value="F:acyltransferase activity, transferring groups other than amino-acyl groups"/>
    <property type="evidence" value="ECO:0007669"/>
    <property type="project" value="InterPro"/>
</dbReference>
<dbReference type="SUPFAM" id="SSF55729">
    <property type="entry name" value="Acyl-CoA N-acyltransferases (Nat)"/>
    <property type="match status" value="1"/>
</dbReference>
<dbReference type="InterPro" id="IPR000182">
    <property type="entry name" value="GNAT_dom"/>
</dbReference>
<accession>A0A1I3HAU7</accession>
<evidence type="ECO:0000259" key="1">
    <source>
        <dbReference type="PROSITE" id="PS51186"/>
    </source>
</evidence>
<dbReference type="AlphaFoldDB" id="A0A1I3HAU7"/>
<dbReference type="EMBL" id="FOQG01000007">
    <property type="protein sequence ID" value="SFI32791.1"/>
    <property type="molecule type" value="Genomic_DNA"/>
</dbReference>
<dbReference type="Gene3D" id="3.40.630.30">
    <property type="match status" value="1"/>
</dbReference>
<organism evidence="2 3">
    <name type="scientific">Nocardioides psychrotolerans</name>
    <dbReference type="NCBI Taxonomy" id="1005945"/>
    <lineage>
        <taxon>Bacteria</taxon>
        <taxon>Bacillati</taxon>
        <taxon>Actinomycetota</taxon>
        <taxon>Actinomycetes</taxon>
        <taxon>Propionibacteriales</taxon>
        <taxon>Nocardioidaceae</taxon>
        <taxon>Nocardioides</taxon>
    </lineage>
</organism>
<dbReference type="RefSeq" id="WP_170259105.1">
    <property type="nucleotide sequence ID" value="NZ_BKAF01000008.1"/>
</dbReference>
<sequence>MAVSVKEVRVTGPDAVTLATSLLQRARLADPLAGMWEAADVQWWWRKPQQSDEIDQLFWLDDDGPIAGVLLTSSADNSWQCDPVVVPGASGHEPDDVWGRALEHAAEHASAGFDVPVSDDDVFVEVAQRSGLTPADRDSTGWMDAADRPAVSVPANGFTLVDRTQRLDVPHHMRHRSGNVVKERLEQCSLYDPALDLVVESADGRVAGYSLYWFDPTTKVGLVEPVRVEDEFQRRGLATAMLTAGIDRLVARGAERVKISYGSQAAAGAYQGVGFRPTSTATWYRQSAG</sequence>
<proteinExistence type="predicted"/>
<dbReference type="Proteomes" id="UP000198649">
    <property type="component" value="Unassembled WGS sequence"/>
</dbReference>